<dbReference type="AlphaFoldDB" id="A0A074ZHY4"/>
<reference evidence="2 3" key="1">
    <citation type="journal article" date="2014" name="BMC Genomics">
        <title>Genome sequencing of four Aureobasidium pullulans varieties: biotechnological potential, stress tolerance, and description of new species.</title>
        <authorList>
            <person name="Gostin Ar C."/>
            <person name="Ohm R.A."/>
            <person name="Kogej T."/>
            <person name="Sonjak S."/>
            <person name="Turk M."/>
            <person name="Zajc J."/>
            <person name="Zalar P."/>
            <person name="Grube M."/>
            <person name="Sun H."/>
            <person name="Han J."/>
            <person name="Sharma A."/>
            <person name="Chiniquy J."/>
            <person name="Ngan C.Y."/>
            <person name="Lipzen A."/>
            <person name="Barry K."/>
            <person name="Grigoriev I.V."/>
            <person name="Gunde-Cimerman N."/>
        </authorList>
    </citation>
    <scope>NUCLEOTIDE SEQUENCE [LARGE SCALE GENOMIC DNA]</scope>
    <source>
        <strain evidence="2 3">EXF-2481</strain>
    </source>
</reference>
<dbReference type="CDD" id="cd18186">
    <property type="entry name" value="BTB_POZ_ZBTB_KLHL-like"/>
    <property type="match status" value="1"/>
</dbReference>
<dbReference type="InterPro" id="IPR011333">
    <property type="entry name" value="SKP1/BTB/POZ_sf"/>
</dbReference>
<dbReference type="EMBL" id="KL584752">
    <property type="protein sequence ID" value="KEQ98151.1"/>
    <property type="molecule type" value="Genomic_DNA"/>
</dbReference>
<dbReference type="HOGENOM" id="CLU_087641_1_0_1"/>
<dbReference type="Gene3D" id="3.30.710.10">
    <property type="entry name" value="Potassium Channel Kv1.1, Chain A"/>
    <property type="match status" value="1"/>
</dbReference>
<dbReference type="STRING" id="1043005.A0A074ZHY4"/>
<dbReference type="GeneID" id="25362545"/>
<dbReference type="RefSeq" id="XP_013346598.1">
    <property type="nucleotide sequence ID" value="XM_013491144.1"/>
</dbReference>
<keyword evidence="3" id="KW-1185">Reference proteome</keyword>
<dbReference type="OrthoDB" id="6359816at2759"/>
<dbReference type="PANTHER" id="PTHR24413">
    <property type="entry name" value="SPECKLE-TYPE POZ PROTEIN"/>
    <property type="match status" value="1"/>
</dbReference>
<evidence type="ECO:0000313" key="3">
    <source>
        <dbReference type="Proteomes" id="UP000030641"/>
    </source>
</evidence>
<evidence type="ECO:0000259" key="1">
    <source>
        <dbReference type="PROSITE" id="PS50097"/>
    </source>
</evidence>
<protein>
    <recommendedName>
        <fullName evidence="1">BTB domain-containing protein</fullName>
    </recommendedName>
</protein>
<name>A0A074ZHY4_AURSE</name>
<dbReference type="InParanoid" id="A0A074ZHY4"/>
<sequence length="276" mass="30541">MEAVEKMRSSNSSLYNNSTLSDVVIKFSGQQVHAHKAILAHKFVYFLQAFTSMFKVASSDEVDLGDDDDVQAVYAMMCHIYDMPYADTFTNKSDIYIEGSLTFLLNVFIVADKYFVPCLREKVAPEFTTHLEIVWGSDEITVCVEKLCGPEAVQLANSSLQVAVAKLFNDEPSKIMYHSSVRNMIEQDKSFAGRVLTGLLARTVGVSTYPGVCHKPEGSLRGGRDCTNIRKGDPRHLAAFTSHCVHCYLPAGQTYHKSGGQPAETTLLPDVKVILL</sequence>
<dbReference type="Proteomes" id="UP000030641">
    <property type="component" value="Unassembled WGS sequence"/>
</dbReference>
<dbReference type="SUPFAM" id="SSF54695">
    <property type="entry name" value="POZ domain"/>
    <property type="match status" value="1"/>
</dbReference>
<proteinExistence type="predicted"/>
<dbReference type="InterPro" id="IPR000210">
    <property type="entry name" value="BTB/POZ_dom"/>
</dbReference>
<gene>
    <name evidence="2" type="ORF">AUEXF2481DRAFT_2126</name>
</gene>
<dbReference type="Pfam" id="PF00651">
    <property type="entry name" value="BTB"/>
    <property type="match status" value="1"/>
</dbReference>
<feature type="domain" description="BTB" evidence="1">
    <location>
        <begin position="21"/>
        <end position="82"/>
    </location>
</feature>
<accession>A0A074ZHY4</accession>
<organism evidence="2 3">
    <name type="scientific">Aureobasidium subglaciale (strain EXF-2481)</name>
    <name type="common">Aureobasidium pullulans var. subglaciale</name>
    <dbReference type="NCBI Taxonomy" id="1043005"/>
    <lineage>
        <taxon>Eukaryota</taxon>
        <taxon>Fungi</taxon>
        <taxon>Dikarya</taxon>
        <taxon>Ascomycota</taxon>
        <taxon>Pezizomycotina</taxon>
        <taxon>Dothideomycetes</taxon>
        <taxon>Dothideomycetidae</taxon>
        <taxon>Dothideales</taxon>
        <taxon>Saccotheciaceae</taxon>
        <taxon>Aureobasidium</taxon>
    </lineage>
</organism>
<dbReference type="PROSITE" id="PS50097">
    <property type="entry name" value="BTB"/>
    <property type="match status" value="1"/>
</dbReference>
<evidence type="ECO:0000313" key="2">
    <source>
        <dbReference type="EMBL" id="KEQ98151.1"/>
    </source>
</evidence>